<reference evidence="1 2" key="1">
    <citation type="submission" date="2024-01" db="EMBL/GenBank/DDBJ databases">
        <title>Complete genome sequence of Citroniella saccharovorans strain M6.X9, isolated from human fecal sample.</title>
        <authorList>
            <person name="Cheng G."/>
            <person name="Westerholm M."/>
            <person name="Schnurer A."/>
        </authorList>
    </citation>
    <scope>NUCLEOTIDE SEQUENCE [LARGE SCALE GENOMIC DNA]</scope>
    <source>
        <strain evidence="1 2">DSM 29873</strain>
    </source>
</reference>
<keyword evidence="2" id="KW-1185">Reference proteome</keyword>
<comment type="caution">
    <text evidence="1">The sequence shown here is derived from an EMBL/GenBank/DDBJ whole genome shotgun (WGS) entry which is preliminary data.</text>
</comment>
<gene>
    <name evidence="1" type="ORF">VLK81_01795</name>
</gene>
<evidence type="ECO:0000313" key="2">
    <source>
        <dbReference type="Proteomes" id="UP001357733"/>
    </source>
</evidence>
<protein>
    <submittedName>
        <fullName evidence="1">Uncharacterized protein</fullName>
    </submittedName>
</protein>
<dbReference type="EMBL" id="JAYKOT010000001">
    <property type="protein sequence ID" value="MEB3428765.1"/>
    <property type="molecule type" value="Genomic_DNA"/>
</dbReference>
<accession>A0AAW9MWA6</accession>
<proteinExistence type="predicted"/>
<evidence type="ECO:0000313" key="1">
    <source>
        <dbReference type="EMBL" id="MEB3428765.1"/>
    </source>
</evidence>
<organism evidence="1 2">
    <name type="scientific">Citroniella saccharovorans</name>
    <dbReference type="NCBI Taxonomy" id="2053367"/>
    <lineage>
        <taxon>Bacteria</taxon>
        <taxon>Bacillati</taxon>
        <taxon>Bacillota</taxon>
        <taxon>Tissierellia</taxon>
        <taxon>Tissierellales</taxon>
        <taxon>Peptoniphilaceae</taxon>
        <taxon>Citroniella</taxon>
    </lineage>
</organism>
<dbReference type="Proteomes" id="UP001357733">
    <property type="component" value="Unassembled WGS sequence"/>
</dbReference>
<name>A0AAW9MWA6_9FIRM</name>
<sequence>MTDNRVIITDYYDFEKTDEVTFSAVAINACKRLQDAGELTTFPIRIHLKR</sequence>
<dbReference type="AlphaFoldDB" id="A0AAW9MWA6"/>
<dbReference type="RefSeq" id="WP_324618796.1">
    <property type="nucleotide sequence ID" value="NZ_JAYKOT010000001.1"/>
</dbReference>